<dbReference type="InterPro" id="IPR022398">
    <property type="entry name" value="Peptidase_S8_His-AS"/>
</dbReference>
<dbReference type="InterPro" id="IPR023828">
    <property type="entry name" value="Peptidase_S8_Ser-AS"/>
</dbReference>
<proteinExistence type="inferred from homology"/>
<feature type="active site" description="Charge relay system" evidence="5">
    <location>
        <position position="373"/>
    </location>
</feature>
<dbReference type="Proteomes" id="UP000198923">
    <property type="component" value="Unassembled WGS sequence"/>
</dbReference>
<dbReference type="EMBL" id="FNCN01000026">
    <property type="protein sequence ID" value="SDH91801.1"/>
    <property type="molecule type" value="Genomic_DNA"/>
</dbReference>
<accession>A0A1G8GBX6</accession>
<dbReference type="SUPFAM" id="SSF52743">
    <property type="entry name" value="Subtilisin-like"/>
    <property type="match status" value="1"/>
</dbReference>
<dbReference type="InterPro" id="IPR050131">
    <property type="entry name" value="Peptidase_S8_subtilisin-like"/>
</dbReference>
<dbReference type="PANTHER" id="PTHR43806">
    <property type="entry name" value="PEPTIDASE S8"/>
    <property type="match status" value="1"/>
</dbReference>
<dbReference type="PRINTS" id="PR00723">
    <property type="entry name" value="SUBTILISIN"/>
</dbReference>
<dbReference type="Gene3D" id="3.40.50.200">
    <property type="entry name" value="Peptidase S8/S53 domain"/>
    <property type="match status" value="1"/>
</dbReference>
<keyword evidence="4 5" id="KW-0720">Serine protease</keyword>
<keyword evidence="8" id="KW-1185">Reference proteome</keyword>
<evidence type="ECO:0000313" key="7">
    <source>
        <dbReference type="EMBL" id="SDH91801.1"/>
    </source>
</evidence>
<name>A0A1G8GBX6_9ACTN</name>
<reference evidence="7 8" key="1">
    <citation type="submission" date="2016-10" db="EMBL/GenBank/DDBJ databases">
        <authorList>
            <person name="de Groot N.N."/>
        </authorList>
    </citation>
    <scope>NUCLEOTIDE SEQUENCE [LARGE SCALE GENOMIC DNA]</scope>
    <source>
        <strain evidence="7 8">CPCC 201354</strain>
    </source>
</reference>
<dbReference type="PROSITE" id="PS00138">
    <property type="entry name" value="SUBTILASE_SER"/>
    <property type="match status" value="1"/>
</dbReference>
<dbReference type="GO" id="GO:0004252">
    <property type="term" value="F:serine-type endopeptidase activity"/>
    <property type="evidence" value="ECO:0007669"/>
    <property type="project" value="UniProtKB-UniRule"/>
</dbReference>
<evidence type="ECO:0000259" key="6">
    <source>
        <dbReference type="Pfam" id="PF00082"/>
    </source>
</evidence>
<evidence type="ECO:0000256" key="5">
    <source>
        <dbReference type="PROSITE-ProRule" id="PRU01240"/>
    </source>
</evidence>
<organism evidence="7 8">
    <name type="scientific">Sinosporangium album</name>
    <dbReference type="NCBI Taxonomy" id="504805"/>
    <lineage>
        <taxon>Bacteria</taxon>
        <taxon>Bacillati</taxon>
        <taxon>Actinomycetota</taxon>
        <taxon>Actinomycetes</taxon>
        <taxon>Streptosporangiales</taxon>
        <taxon>Streptosporangiaceae</taxon>
        <taxon>Sinosporangium</taxon>
    </lineage>
</organism>
<comment type="similarity">
    <text evidence="1 5">Belongs to the peptidase S8 family.</text>
</comment>
<evidence type="ECO:0000256" key="2">
    <source>
        <dbReference type="ARBA" id="ARBA00022670"/>
    </source>
</evidence>
<dbReference type="PROSITE" id="PS00137">
    <property type="entry name" value="SUBTILASE_HIS"/>
    <property type="match status" value="1"/>
</dbReference>
<feature type="active site" description="Charge relay system" evidence="5">
    <location>
        <position position="164"/>
    </location>
</feature>
<evidence type="ECO:0000256" key="1">
    <source>
        <dbReference type="ARBA" id="ARBA00011073"/>
    </source>
</evidence>
<dbReference type="InterPro" id="IPR000209">
    <property type="entry name" value="Peptidase_S8/S53_dom"/>
</dbReference>
<evidence type="ECO:0000256" key="3">
    <source>
        <dbReference type="ARBA" id="ARBA00022801"/>
    </source>
</evidence>
<dbReference type="AlphaFoldDB" id="A0A1G8GBX6"/>
<feature type="domain" description="Peptidase S8/S53" evidence="6">
    <location>
        <begin position="156"/>
        <end position="421"/>
    </location>
</feature>
<dbReference type="Pfam" id="PF00082">
    <property type="entry name" value="Peptidase_S8"/>
    <property type="match status" value="1"/>
</dbReference>
<protein>
    <submittedName>
        <fullName evidence="7">Subtilase family protein</fullName>
    </submittedName>
</protein>
<evidence type="ECO:0000313" key="8">
    <source>
        <dbReference type="Proteomes" id="UP000198923"/>
    </source>
</evidence>
<dbReference type="STRING" id="504805.SAMN05421505_12660"/>
<dbReference type="GO" id="GO:0006508">
    <property type="term" value="P:proteolysis"/>
    <property type="evidence" value="ECO:0007669"/>
    <property type="project" value="UniProtKB-KW"/>
</dbReference>
<gene>
    <name evidence="7" type="ORF">SAMN05421505_12660</name>
</gene>
<dbReference type="InterPro" id="IPR036852">
    <property type="entry name" value="Peptidase_S8/S53_dom_sf"/>
</dbReference>
<dbReference type="PANTHER" id="PTHR43806:SF11">
    <property type="entry name" value="CEREVISIN-RELATED"/>
    <property type="match status" value="1"/>
</dbReference>
<evidence type="ECO:0000256" key="4">
    <source>
        <dbReference type="ARBA" id="ARBA00022825"/>
    </source>
</evidence>
<sequence length="558" mass="57502">MLEENPSANTGLTVTSGHYNDGTVQFVARRLVVQLAAPEVPTDSDEAVSSQVSAALAALPEGTTVLRGPSRTGRLVVLLPATGAETGTETGSGGDSGADVVLANVGAADASAAIDYVEPDVVDRAQLVPNDPRYPQQWAPAAVNAEAAWDLQTGASNVLIGVIDSGISLSADKLDHDDLRNASRIILGTDFVDGGTPRDLNGHGTHVAGIAAADGHNASGIAGMNWGSPLYICRTLDAAGHGSSADFADAVEEITDYAVARGLKAVINYSGGGAPNNTKQRACQYASDRGMLVVAAAGNDRAGPVIWPAAYSTSTPGVVAVGSTDPGDIVSDFSNVGPEVTVVAPGRNILSTLPTYSVSPTLPLNYGSLSGTSMATPLVSGLAALMWSRHPGHTNAKIKQCLQDSAVKLGAASFDNTWGHGRVDARAALTCGDLPILKSVLERDCPGPPKLIKSLLVAHCKSRLPVLCPVSGLIPCEIRSLVGPGCQIGGPSLIDGCPSDLLCDSRDPRDILIDPVIIGGILRRLAELERRVTGETPQADTGEGGWFYVDDNGDIHQV</sequence>
<keyword evidence="3 5" id="KW-0378">Hydrolase</keyword>
<feature type="active site" description="Charge relay system" evidence="5">
    <location>
        <position position="203"/>
    </location>
</feature>
<dbReference type="InterPro" id="IPR015500">
    <property type="entry name" value="Peptidase_S8_subtilisin-rel"/>
</dbReference>
<dbReference type="PROSITE" id="PS51892">
    <property type="entry name" value="SUBTILASE"/>
    <property type="match status" value="1"/>
</dbReference>
<keyword evidence="2 5" id="KW-0645">Protease</keyword>